<dbReference type="Gene3D" id="1.10.246.130">
    <property type="match status" value="1"/>
</dbReference>
<reference evidence="2 3" key="1">
    <citation type="journal article" date="2019" name="Int. J. Syst. Evol. Microbiol.">
        <title>The Global Catalogue of Microorganisms (GCM) 10K type strain sequencing project: providing services to taxonomists for standard genome sequencing and annotation.</title>
        <authorList>
            <consortium name="The Broad Institute Genomics Platform"/>
            <consortium name="The Broad Institute Genome Sequencing Center for Infectious Disease"/>
            <person name="Wu L."/>
            <person name="Ma J."/>
        </authorList>
    </citation>
    <scope>NUCLEOTIDE SEQUENCE [LARGE SCALE GENOMIC DNA]</scope>
    <source>
        <strain evidence="2 3">JCM 12398</strain>
    </source>
</reference>
<organism evidence="2 3">
    <name type="scientific">Agrococcus citreus</name>
    <dbReference type="NCBI Taxonomy" id="84643"/>
    <lineage>
        <taxon>Bacteria</taxon>
        <taxon>Bacillati</taxon>
        <taxon>Actinomycetota</taxon>
        <taxon>Actinomycetes</taxon>
        <taxon>Micrococcales</taxon>
        <taxon>Microbacteriaceae</taxon>
        <taxon>Agrococcus</taxon>
    </lineage>
</organism>
<evidence type="ECO:0000313" key="2">
    <source>
        <dbReference type="EMBL" id="GAA1426246.1"/>
    </source>
</evidence>
<sequence length="579" mass="61069">MMRTRPPLQGSFGAVASTHWLATSSGMAVLERGGNAADAAAAAGFVLHVVEPHLNGPGGDLPAIVRLPGEAPRVLGGQGPTPAHATIERMRAEGIEHIPGTGLLAAVVPGAVPAWLTLVRDHGSWAPADVLAFAIELADRGHRVLPRVARTIGARADFFREHWTASAALWADPAPGDWDVIRNPALAATYRRLADAGRGKEREAACDAAIAAWSEGFVAEAVDRHARQPAMDSSGAAHAGLLTGDDLAGWRPAWEDTVSMPWRGTTVHKAGAWSQGPALLAALGILDPLLPQRAASSSTASFDAELVHLAAEAMKLALADRDAWFGDGADLSRLLDGAYLAERRALIGETASLELRPGALRGEPRMPRLPEGAPAARPAGTGEPTRGDTCHIDVVDRWGCVISATPSGGWLQSSPAIAELGFCLGTRAQMLWLEEGLPTSLAPRIRPRTTLSPTMLVDDDGATAALGTPGGDQQDQWQYAMLLGMRVLGLDAQAAIDAPSWHVTHLVSSFEPRVWEPGGLHVESRLGEATIDELRRRGHVVTDAGPWSLGRLSYAARDADGTIRAASNARDEQGYAALR</sequence>
<gene>
    <name evidence="2" type="ORF">GCM10009640_26920</name>
</gene>
<comment type="caution">
    <text evidence="2">The sequence shown here is derived from an EMBL/GenBank/DDBJ whole genome shotgun (WGS) entry which is preliminary data.</text>
</comment>
<protein>
    <submittedName>
        <fullName evidence="2">Gamma-glutamyltransferase</fullName>
    </submittedName>
</protein>
<evidence type="ECO:0000256" key="1">
    <source>
        <dbReference type="SAM" id="MobiDB-lite"/>
    </source>
</evidence>
<dbReference type="InterPro" id="IPR043138">
    <property type="entry name" value="GGT_lsub"/>
</dbReference>
<evidence type="ECO:0000313" key="3">
    <source>
        <dbReference type="Proteomes" id="UP001501266"/>
    </source>
</evidence>
<dbReference type="SUPFAM" id="SSF56235">
    <property type="entry name" value="N-terminal nucleophile aminohydrolases (Ntn hydrolases)"/>
    <property type="match status" value="1"/>
</dbReference>
<accession>A0ABN1Z020</accession>
<dbReference type="Proteomes" id="UP001501266">
    <property type="component" value="Unassembled WGS sequence"/>
</dbReference>
<feature type="region of interest" description="Disordered" evidence="1">
    <location>
        <begin position="360"/>
        <end position="387"/>
    </location>
</feature>
<dbReference type="InterPro" id="IPR043137">
    <property type="entry name" value="GGT_ssub_C"/>
</dbReference>
<dbReference type="Pfam" id="PF01019">
    <property type="entry name" value="G_glu_transpept"/>
    <property type="match status" value="1"/>
</dbReference>
<dbReference type="PANTHER" id="PTHR43881">
    <property type="entry name" value="GAMMA-GLUTAMYLTRANSPEPTIDASE (AFU_ORTHOLOGUE AFUA_4G13580)"/>
    <property type="match status" value="1"/>
</dbReference>
<dbReference type="EMBL" id="BAAAKK010000006">
    <property type="protein sequence ID" value="GAA1426246.1"/>
    <property type="molecule type" value="Genomic_DNA"/>
</dbReference>
<dbReference type="PRINTS" id="PR01210">
    <property type="entry name" value="GGTRANSPTASE"/>
</dbReference>
<dbReference type="PANTHER" id="PTHR43881:SF1">
    <property type="entry name" value="GAMMA-GLUTAMYLTRANSPEPTIDASE (AFU_ORTHOLOGUE AFUA_4G13580)"/>
    <property type="match status" value="1"/>
</dbReference>
<keyword evidence="3" id="KW-1185">Reference proteome</keyword>
<dbReference type="InterPro" id="IPR052896">
    <property type="entry name" value="GGT-like_enzyme"/>
</dbReference>
<dbReference type="InterPro" id="IPR029055">
    <property type="entry name" value="Ntn_hydrolases_N"/>
</dbReference>
<dbReference type="Gene3D" id="3.60.20.40">
    <property type="match status" value="1"/>
</dbReference>
<proteinExistence type="predicted"/>
<dbReference type="RefSeq" id="WP_343921315.1">
    <property type="nucleotide sequence ID" value="NZ_BAAAKK010000006.1"/>
</dbReference>
<name>A0ABN1Z020_9MICO</name>